<accession>A0ABQ9HMV0</accession>
<keyword evidence="2" id="KW-1185">Reference proteome</keyword>
<evidence type="ECO:0000313" key="1">
    <source>
        <dbReference type="EMBL" id="KAJ8885657.1"/>
    </source>
</evidence>
<gene>
    <name evidence="1" type="ORF">PR048_011855</name>
</gene>
<sequence length="312" mass="35602">MPTERKLSLDCRKASIWTGVSHVSNRMYFTNSWMRVQIFFDEARFELQGWKHMNSAVDHSDLTLVSVLVFLRVESSLGIEVHLIEEYATAVPIKKTRIPWLEVLAATIATRLASKTAYNLWVDVSNINFWSWVLRFLHSYQHPEDKESVHPDSFFESSTTRLQPGVEGGGNARLEVLIGVLKSLLRRVLGKAMMNFEEQLTVICDCEAVLNARHLTYMLQDPRELVALNPAMFLQDVKEIGVPDCDQVDLVDLKGGIRYLQNLREDLKERFRSDFLGQVVSTHWSEGGSSIMMVIVGSDKEKCLDWPLGVVE</sequence>
<dbReference type="EMBL" id="JARBHB010000004">
    <property type="protein sequence ID" value="KAJ8885657.1"/>
    <property type="molecule type" value="Genomic_DNA"/>
</dbReference>
<name>A0ABQ9HMV0_9NEOP</name>
<protein>
    <submittedName>
        <fullName evidence="1">Uncharacterized protein</fullName>
    </submittedName>
</protein>
<proteinExistence type="predicted"/>
<dbReference type="Pfam" id="PF05380">
    <property type="entry name" value="Peptidase_A17"/>
    <property type="match status" value="1"/>
</dbReference>
<organism evidence="1 2">
    <name type="scientific">Dryococelus australis</name>
    <dbReference type="NCBI Taxonomy" id="614101"/>
    <lineage>
        <taxon>Eukaryota</taxon>
        <taxon>Metazoa</taxon>
        <taxon>Ecdysozoa</taxon>
        <taxon>Arthropoda</taxon>
        <taxon>Hexapoda</taxon>
        <taxon>Insecta</taxon>
        <taxon>Pterygota</taxon>
        <taxon>Neoptera</taxon>
        <taxon>Polyneoptera</taxon>
        <taxon>Phasmatodea</taxon>
        <taxon>Verophasmatodea</taxon>
        <taxon>Anareolatae</taxon>
        <taxon>Phasmatidae</taxon>
        <taxon>Eurycanthinae</taxon>
        <taxon>Dryococelus</taxon>
    </lineage>
</organism>
<comment type="caution">
    <text evidence="1">The sequence shown here is derived from an EMBL/GenBank/DDBJ whole genome shotgun (WGS) entry which is preliminary data.</text>
</comment>
<dbReference type="InterPro" id="IPR008042">
    <property type="entry name" value="Retrotrans_Pao"/>
</dbReference>
<evidence type="ECO:0000313" key="2">
    <source>
        <dbReference type="Proteomes" id="UP001159363"/>
    </source>
</evidence>
<reference evidence="1 2" key="1">
    <citation type="submission" date="2023-02" db="EMBL/GenBank/DDBJ databases">
        <title>LHISI_Scaffold_Assembly.</title>
        <authorList>
            <person name="Stuart O.P."/>
            <person name="Cleave R."/>
            <person name="Magrath M.J.L."/>
            <person name="Mikheyev A.S."/>
        </authorList>
    </citation>
    <scope>NUCLEOTIDE SEQUENCE [LARGE SCALE GENOMIC DNA]</scope>
    <source>
        <strain evidence="1">Daus_M_001</strain>
        <tissue evidence="1">Leg muscle</tissue>
    </source>
</reference>
<dbReference type="Proteomes" id="UP001159363">
    <property type="component" value="Chromosome X"/>
</dbReference>